<dbReference type="InterPro" id="IPR050950">
    <property type="entry name" value="HTH-type_LysR_regulators"/>
</dbReference>
<organism evidence="6 7">
    <name type="scientific">Blastopirellula marina DSM 3645</name>
    <dbReference type="NCBI Taxonomy" id="314230"/>
    <lineage>
        <taxon>Bacteria</taxon>
        <taxon>Pseudomonadati</taxon>
        <taxon>Planctomycetota</taxon>
        <taxon>Planctomycetia</taxon>
        <taxon>Pirellulales</taxon>
        <taxon>Pirellulaceae</taxon>
        <taxon>Blastopirellula</taxon>
    </lineage>
</organism>
<dbReference type="PROSITE" id="PS50931">
    <property type="entry name" value="HTH_LYSR"/>
    <property type="match status" value="1"/>
</dbReference>
<dbReference type="RefSeq" id="WP_002651036.1">
    <property type="nucleotide sequence ID" value="NZ_CH672376.1"/>
</dbReference>
<dbReference type="Gene3D" id="3.40.190.290">
    <property type="match status" value="1"/>
</dbReference>
<protein>
    <submittedName>
        <fullName evidence="6">Probable transcription regulator</fullName>
    </submittedName>
</protein>
<dbReference type="HOGENOM" id="CLU_039613_6_1_0"/>
<dbReference type="eggNOG" id="COG0583">
    <property type="taxonomic scope" value="Bacteria"/>
</dbReference>
<keyword evidence="3" id="KW-0238">DNA-binding</keyword>
<feature type="domain" description="HTH lysR-type" evidence="5">
    <location>
        <begin position="1"/>
        <end position="58"/>
    </location>
</feature>
<dbReference type="Proteomes" id="UP000004358">
    <property type="component" value="Unassembled WGS sequence"/>
</dbReference>
<evidence type="ECO:0000313" key="6">
    <source>
        <dbReference type="EMBL" id="EAQ78233.1"/>
    </source>
</evidence>
<dbReference type="Pfam" id="PF00126">
    <property type="entry name" value="HTH_1"/>
    <property type="match status" value="1"/>
</dbReference>
<accession>A3ZZ39</accession>
<keyword evidence="2" id="KW-0805">Transcription regulation</keyword>
<dbReference type="GO" id="GO:0003700">
    <property type="term" value="F:DNA-binding transcription factor activity"/>
    <property type="evidence" value="ECO:0007669"/>
    <property type="project" value="InterPro"/>
</dbReference>
<reference evidence="6 7" key="1">
    <citation type="submission" date="2006-02" db="EMBL/GenBank/DDBJ databases">
        <authorList>
            <person name="Amann R."/>
            <person name="Ferriera S."/>
            <person name="Johnson J."/>
            <person name="Kravitz S."/>
            <person name="Halpern A."/>
            <person name="Remington K."/>
            <person name="Beeson K."/>
            <person name="Tran B."/>
            <person name="Rogers Y.-H."/>
            <person name="Friedman R."/>
            <person name="Venter J.C."/>
        </authorList>
    </citation>
    <scope>NUCLEOTIDE SEQUENCE [LARGE SCALE GENOMIC DNA]</scope>
    <source>
        <strain evidence="6 7">DSM 3645</strain>
    </source>
</reference>
<proteinExistence type="inferred from homology"/>
<dbReference type="GO" id="GO:0005829">
    <property type="term" value="C:cytosol"/>
    <property type="evidence" value="ECO:0007669"/>
    <property type="project" value="TreeGrafter"/>
</dbReference>
<comment type="caution">
    <text evidence="6">The sequence shown here is derived from an EMBL/GenBank/DDBJ whole genome shotgun (WGS) entry which is preliminary data.</text>
</comment>
<dbReference type="SUPFAM" id="SSF53850">
    <property type="entry name" value="Periplasmic binding protein-like II"/>
    <property type="match status" value="1"/>
</dbReference>
<dbReference type="OrthoDB" id="9785745at2"/>
<dbReference type="SUPFAM" id="SSF46785">
    <property type="entry name" value="Winged helix' DNA-binding domain"/>
    <property type="match status" value="1"/>
</dbReference>
<dbReference type="CDD" id="cd05466">
    <property type="entry name" value="PBP2_LTTR_substrate"/>
    <property type="match status" value="1"/>
</dbReference>
<dbReference type="InterPro" id="IPR005119">
    <property type="entry name" value="LysR_subst-bd"/>
</dbReference>
<dbReference type="PRINTS" id="PR00039">
    <property type="entry name" value="HTHLYSR"/>
</dbReference>
<dbReference type="PANTHER" id="PTHR30419:SF8">
    <property type="entry name" value="NITROGEN ASSIMILATION TRANSCRIPTIONAL ACTIVATOR-RELATED"/>
    <property type="match status" value="1"/>
</dbReference>
<dbReference type="STRING" id="314230.DSM3645_15690"/>
<dbReference type="PANTHER" id="PTHR30419">
    <property type="entry name" value="HTH-TYPE TRANSCRIPTIONAL REGULATOR YBHD"/>
    <property type="match status" value="1"/>
</dbReference>
<dbReference type="FunFam" id="1.10.10.10:FF:000001">
    <property type="entry name" value="LysR family transcriptional regulator"/>
    <property type="match status" value="1"/>
</dbReference>
<evidence type="ECO:0000313" key="7">
    <source>
        <dbReference type="Proteomes" id="UP000004358"/>
    </source>
</evidence>
<evidence type="ECO:0000256" key="2">
    <source>
        <dbReference type="ARBA" id="ARBA00023015"/>
    </source>
</evidence>
<keyword evidence="4" id="KW-0804">Transcription</keyword>
<evidence type="ECO:0000256" key="3">
    <source>
        <dbReference type="ARBA" id="ARBA00023125"/>
    </source>
</evidence>
<dbReference type="Pfam" id="PF03466">
    <property type="entry name" value="LysR_substrate"/>
    <property type="match status" value="1"/>
</dbReference>
<sequence>MHVKSLKVFCDVVGQRSFSRAADENGISQSGASQVVHQLEERLGVKLIDRSKRPLVPTPEGEMYYHGCRQIVRRYYALEEDIRTFHEEVGGRVAVASIYSVGLSHMNDCVQEFLSKHPKANVRLQYQHPQTVVRMVASDQVDFGLVSYPRNTKAIKAVAWREEPMALVCSPQHELAGRASVWLDELDGRDFVGFDSELQIRREMDRALSSHGAEAHVVMEFDNIETIKRAIEINAGISLLPTSTVVREVQSGTLVCVELEGRPLVRPLGIITRQGKELGKTARRFIQLLHDKAELSEAAKAAQIASESAPLFAESEDYSAAEDSAVESDVEHGVSSRA</sequence>
<comment type="similarity">
    <text evidence="1">Belongs to the LysR transcriptional regulatory family.</text>
</comment>
<evidence type="ECO:0000256" key="1">
    <source>
        <dbReference type="ARBA" id="ARBA00009437"/>
    </source>
</evidence>
<dbReference type="Gene3D" id="1.10.10.10">
    <property type="entry name" value="Winged helix-like DNA-binding domain superfamily/Winged helix DNA-binding domain"/>
    <property type="match status" value="1"/>
</dbReference>
<dbReference type="InterPro" id="IPR036388">
    <property type="entry name" value="WH-like_DNA-bd_sf"/>
</dbReference>
<evidence type="ECO:0000256" key="4">
    <source>
        <dbReference type="ARBA" id="ARBA00023163"/>
    </source>
</evidence>
<dbReference type="InterPro" id="IPR036390">
    <property type="entry name" value="WH_DNA-bd_sf"/>
</dbReference>
<dbReference type="InterPro" id="IPR000847">
    <property type="entry name" value="LysR_HTH_N"/>
</dbReference>
<evidence type="ECO:0000259" key="5">
    <source>
        <dbReference type="PROSITE" id="PS50931"/>
    </source>
</evidence>
<dbReference type="EMBL" id="AANZ01000023">
    <property type="protein sequence ID" value="EAQ78233.1"/>
    <property type="molecule type" value="Genomic_DNA"/>
</dbReference>
<name>A3ZZ39_9BACT</name>
<dbReference type="AlphaFoldDB" id="A3ZZ39"/>
<dbReference type="GO" id="GO:0003677">
    <property type="term" value="F:DNA binding"/>
    <property type="evidence" value="ECO:0007669"/>
    <property type="project" value="UniProtKB-KW"/>
</dbReference>
<gene>
    <name evidence="6" type="ORF">DSM3645_15690</name>
</gene>